<sequence length="127" mass="13699">VQIKLCDIISKLEAEVINPAQEEVGIEGLASLSEAGPDELSFYHDGRYLKDLKSTNAAAVLVSLEFDEEVDHIPLIKVKNPSMAFNEIAKDLYSSESDSYGKGIHPSAIIAEDVQIDPSTVSVGPNV</sequence>
<evidence type="ECO:0000259" key="1">
    <source>
        <dbReference type="Pfam" id="PF04613"/>
    </source>
</evidence>
<dbReference type="InterPro" id="IPR020573">
    <property type="entry name" value="UDP_GlcNAc_AcTrfase_non-rep"/>
</dbReference>
<dbReference type="EMBL" id="UINC01185143">
    <property type="protein sequence ID" value="SVD96707.1"/>
    <property type="molecule type" value="Genomic_DNA"/>
</dbReference>
<feature type="non-terminal residue" evidence="2">
    <location>
        <position position="127"/>
    </location>
</feature>
<evidence type="ECO:0000313" key="2">
    <source>
        <dbReference type="EMBL" id="SVD96707.1"/>
    </source>
</evidence>
<feature type="non-terminal residue" evidence="2">
    <location>
        <position position="1"/>
    </location>
</feature>
<dbReference type="GO" id="GO:0016747">
    <property type="term" value="F:acyltransferase activity, transferring groups other than amino-acyl groups"/>
    <property type="evidence" value="ECO:0007669"/>
    <property type="project" value="InterPro"/>
</dbReference>
<gene>
    <name evidence="2" type="ORF">METZ01_LOCUS449561</name>
</gene>
<accession>A0A382ZMC5</accession>
<proteinExistence type="predicted"/>
<dbReference type="GO" id="GO:0009245">
    <property type="term" value="P:lipid A biosynthetic process"/>
    <property type="evidence" value="ECO:0007669"/>
    <property type="project" value="InterPro"/>
</dbReference>
<feature type="domain" description="UDP-3-O-[3-hydroxymyristoyl] glucosamine N-acyltransferase non-repeat region" evidence="1">
    <location>
        <begin position="25"/>
        <end position="89"/>
    </location>
</feature>
<name>A0A382ZMC5_9ZZZZ</name>
<reference evidence="2" key="1">
    <citation type="submission" date="2018-05" db="EMBL/GenBank/DDBJ databases">
        <authorList>
            <person name="Lanie J.A."/>
            <person name="Ng W.-L."/>
            <person name="Kazmierczak K.M."/>
            <person name="Andrzejewski T.M."/>
            <person name="Davidsen T.M."/>
            <person name="Wayne K.J."/>
            <person name="Tettelin H."/>
            <person name="Glass J.I."/>
            <person name="Rusch D."/>
            <person name="Podicherti R."/>
            <person name="Tsui H.-C.T."/>
            <person name="Winkler M.E."/>
        </authorList>
    </citation>
    <scope>NUCLEOTIDE SEQUENCE</scope>
</reference>
<protein>
    <recommendedName>
        <fullName evidence="1">UDP-3-O-[3-hydroxymyristoyl] glucosamine N-acyltransferase non-repeat region domain-containing protein</fullName>
    </recommendedName>
</protein>
<organism evidence="2">
    <name type="scientific">marine metagenome</name>
    <dbReference type="NCBI Taxonomy" id="408172"/>
    <lineage>
        <taxon>unclassified sequences</taxon>
        <taxon>metagenomes</taxon>
        <taxon>ecological metagenomes</taxon>
    </lineage>
</organism>
<dbReference type="Gene3D" id="3.40.1390.10">
    <property type="entry name" value="MurE/MurF, N-terminal domain"/>
    <property type="match status" value="1"/>
</dbReference>
<dbReference type="AlphaFoldDB" id="A0A382ZMC5"/>
<dbReference type="Pfam" id="PF04613">
    <property type="entry name" value="LpxD"/>
    <property type="match status" value="1"/>
</dbReference>
<dbReference type="InterPro" id="IPR011004">
    <property type="entry name" value="Trimer_LpxA-like_sf"/>
</dbReference>
<dbReference type="SUPFAM" id="SSF51161">
    <property type="entry name" value="Trimeric LpxA-like enzymes"/>
    <property type="match status" value="1"/>
</dbReference>
<dbReference type="GO" id="GO:0016020">
    <property type="term" value="C:membrane"/>
    <property type="evidence" value="ECO:0007669"/>
    <property type="project" value="GOC"/>
</dbReference>